<dbReference type="EMBL" id="CP034235">
    <property type="protein sequence ID" value="QGQ97123.1"/>
    <property type="molecule type" value="Genomic_DNA"/>
</dbReference>
<evidence type="ECO:0000256" key="8">
    <source>
        <dbReference type="SAM" id="Phobius"/>
    </source>
</evidence>
<dbReference type="OrthoDB" id="2829675at2"/>
<dbReference type="AlphaFoldDB" id="A0A6B8RNL1"/>
<gene>
    <name evidence="9" type="ORF">EHS13_20635</name>
</gene>
<evidence type="ECO:0000313" key="9">
    <source>
        <dbReference type="EMBL" id="QGQ97123.1"/>
    </source>
</evidence>
<feature type="transmembrane region" description="Helical" evidence="8">
    <location>
        <begin position="276"/>
        <end position="295"/>
    </location>
</feature>
<feature type="transmembrane region" description="Helical" evidence="8">
    <location>
        <begin position="188"/>
        <end position="208"/>
    </location>
</feature>
<feature type="transmembrane region" description="Helical" evidence="8">
    <location>
        <begin position="401"/>
        <end position="420"/>
    </location>
</feature>
<feature type="transmembrane region" description="Helical" evidence="8">
    <location>
        <begin position="82"/>
        <end position="107"/>
    </location>
</feature>
<keyword evidence="4" id="KW-0309">Germination</keyword>
<evidence type="ECO:0000256" key="1">
    <source>
        <dbReference type="ARBA" id="ARBA00004141"/>
    </source>
</evidence>
<proteinExistence type="inferred from homology"/>
<comment type="similarity">
    <text evidence="2">Belongs to the amino acid-polyamine-organocation (APC) superfamily. Spore germination protein (SGP) (TC 2.A.3.9) family.</text>
</comment>
<keyword evidence="3" id="KW-0813">Transport</keyword>
<dbReference type="Proteomes" id="UP000426246">
    <property type="component" value="Chromosome"/>
</dbReference>
<reference evidence="10" key="1">
    <citation type="submission" date="2018-11" db="EMBL/GenBank/DDBJ databases">
        <title>Complete genome sequence of Paenibacillus sp. ML311-T8.</title>
        <authorList>
            <person name="Nam Y.-D."/>
            <person name="Kang J."/>
            <person name="Chung W.-H."/>
            <person name="Park Y.S."/>
        </authorList>
    </citation>
    <scope>NUCLEOTIDE SEQUENCE [LARGE SCALE GENOMIC DNA]</scope>
    <source>
        <strain evidence="10">ML311-T8</strain>
    </source>
</reference>
<evidence type="ECO:0000313" key="10">
    <source>
        <dbReference type="Proteomes" id="UP000426246"/>
    </source>
</evidence>
<evidence type="ECO:0000256" key="2">
    <source>
        <dbReference type="ARBA" id="ARBA00007998"/>
    </source>
</evidence>
<dbReference type="PANTHER" id="PTHR34975">
    <property type="entry name" value="SPORE GERMINATION PROTEIN A2"/>
    <property type="match status" value="1"/>
</dbReference>
<dbReference type="InterPro" id="IPR004761">
    <property type="entry name" value="Spore_GerAB"/>
</dbReference>
<feature type="transmembrane region" description="Helical" evidence="8">
    <location>
        <begin position="335"/>
        <end position="358"/>
    </location>
</feature>
<organism evidence="9 10">
    <name type="scientific">Paenibacillus psychroresistens</name>
    <dbReference type="NCBI Taxonomy" id="1778678"/>
    <lineage>
        <taxon>Bacteria</taxon>
        <taxon>Bacillati</taxon>
        <taxon>Bacillota</taxon>
        <taxon>Bacilli</taxon>
        <taxon>Bacillales</taxon>
        <taxon>Paenibacillaceae</taxon>
        <taxon>Paenibacillus</taxon>
    </lineage>
</organism>
<feature type="transmembrane region" description="Helical" evidence="8">
    <location>
        <begin position="370"/>
        <end position="389"/>
    </location>
</feature>
<name>A0A6B8RNL1_9BACL</name>
<keyword evidence="7 8" id="KW-0472">Membrane</keyword>
<dbReference type="NCBIfam" id="TIGR00912">
    <property type="entry name" value="2A0309"/>
    <property type="match status" value="1"/>
</dbReference>
<sequence length="431" mass="48442">MAIKKIYISNYQLVLLVCAQLSVSNLLTLPRGLAETSKQDAWISLFFPIVYSLLIALVLFIIMKRMPGQNIFEISKSLCGKFLGGVLNIIFIVYLFCDLVINIRVYADYFSTGILERTPIEFIILITIGLIMYFGSGTIEEVARIASLFYPILFIVLLLLPVLLINEIDMAKLQPILARGSHAIFKSGLLGVGSFGDIVVFGAFLNNIKNARGFYVSMKTGILISGFMLIFELCQIIAVFGHITASKIIFIGWFLVQQVHITDFLDRVDLFIMSLWLPNVFIKYIILYLAILIGLASFTKSKSYKEYNGLLACLVILVPILSFDNISEVINSYTYGIVPVTLFVHIVFFGVILAALVIRKSNVAQIKDRWKHGRFVWISLFLCTAAIYLNDVVSHKTGMNGIILGISFTFFILLAMVLSIREFSKLNRDPN</sequence>
<keyword evidence="5 8" id="KW-0812">Transmembrane</keyword>
<keyword evidence="6 8" id="KW-1133">Transmembrane helix</keyword>
<evidence type="ECO:0000256" key="5">
    <source>
        <dbReference type="ARBA" id="ARBA00022692"/>
    </source>
</evidence>
<feature type="transmembrane region" description="Helical" evidence="8">
    <location>
        <begin position="307"/>
        <end position="323"/>
    </location>
</feature>
<comment type="subcellular location">
    <subcellularLocation>
        <location evidence="1">Membrane</location>
        <topology evidence="1">Multi-pass membrane protein</topology>
    </subcellularLocation>
</comment>
<dbReference type="PANTHER" id="PTHR34975:SF2">
    <property type="entry name" value="SPORE GERMINATION PROTEIN A2"/>
    <property type="match status" value="1"/>
</dbReference>
<accession>A0A6B8RNL1</accession>
<feature type="transmembrane region" description="Helical" evidence="8">
    <location>
        <begin position="42"/>
        <end position="62"/>
    </location>
</feature>
<evidence type="ECO:0000256" key="4">
    <source>
        <dbReference type="ARBA" id="ARBA00022544"/>
    </source>
</evidence>
<dbReference type="KEGG" id="ppsc:EHS13_20635"/>
<keyword evidence="10" id="KW-1185">Reference proteome</keyword>
<feature type="transmembrane region" description="Helical" evidence="8">
    <location>
        <begin position="148"/>
        <end position="168"/>
    </location>
</feature>
<evidence type="ECO:0000256" key="7">
    <source>
        <dbReference type="ARBA" id="ARBA00023136"/>
    </source>
</evidence>
<dbReference type="GO" id="GO:0016020">
    <property type="term" value="C:membrane"/>
    <property type="evidence" value="ECO:0007669"/>
    <property type="project" value="UniProtKB-SubCell"/>
</dbReference>
<evidence type="ECO:0000256" key="6">
    <source>
        <dbReference type="ARBA" id="ARBA00022989"/>
    </source>
</evidence>
<dbReference type="Pfam" id="PF03845">
    <property type="entry name" value="Spore_permease"/>
    <property type="match status" value="1"/>
</dbReference>
<evidence type="ECO:0000256" key="3">
    <source>
        <dbReference type="ARBA" id="ARBA00022448"/>
    </source>
</evidence>
<dbReference type="RefSeq" id="WP_155702224.1">
    <property type="nucleotide sequence ID" value="NZ_CP034235.1"/>
</dbReference>
<dbReference type="GO" id="GO:0009847">
    <property type="term" value="P:spore germination"/>
    <property type="evidence" value="ECO:0007669"/>
    <property type="project" value="InterPro"/>
</dbReference>
<feature type="transmembrane region" description="Helical" evidence="8">
    <location>
        <begin position="119"/>
        <end position="136"/>
    </location>
</feature>
<protein>
    <submittedName>
        <fullName evidence="9">Uncharacterized protein</fullName>
    </submittedName>
</protein>
<feature type="transmembrane region" description="Helical" evidence="8">
    <location>
        <begin position="229"/>
        <end position="256"/>
    </location>
</feature>